<dbReference type="Pfam" id="PF09135">
    <property type="entry name" value="Alb1"/>
    <property type="match status" value="1"/>
</dbReference>
<dbReference type="FunCoup" id="G8YEZ9">
    <property type="interactions" value="386"/>
</dbReference>
<dbReference type="GO" id="GO:0005737">
    <property type="term" value="C:cytoplasm"/>
    <property type="evidence" value="ECO:0007669"/>
    <property type="project" value="UniProtKB-SubCell"/>
</dbReference>
<dbReference type="GO" id="GO:0005634">
    <property type="term" value="C:nucleus"/>
    <property type="evidence" value="ECO:0007669"/>
    <property type="project" value="UniProtKB-SubCell"/>
</dbReference>
<gene>
    <name evidence="8" type="primary">Piso0_002416</name>
    <name evidence="8" type="ORF">GNLVRS01_PISO0I09710g</name>
</gene>
<evidence type="ECO:0000313" key="8">
    <source>
        <dbReference type="EMBL" id="CCE81748.1"/>
    </source>
</evidence>
<feature type="compositionally biased region" description="Polar residues" evidence="7">
    <location>
        <begin position="50"/>
        <end position="61"/>
    </location>
</feature>
<protein>
    <submittedName>
        <fullName evidence="8">Piso0_002416 protein</fullName>
    </submittedName>
</protein>
<dbReference type="OMA" id="DELMMDM"/>
<evidence type="ECO:0000256" key="4">
    <source>
        <dbReference type="ARBA" id="ARBA00022490"/>
    </source>
</evidence>
<dbReference type="EMBL" id="FO082051">
    <property type="protein sequence ID" value="CCE81748.1"/>
    <property type="molecule type" value="Genomic_DNA"/>
</dbReference>
<dbReference type="eggNOG" id="ENOG502S14D">
    <property type="taxonomic scope" value="Eukaryota"/>
</dbReference>
<evidence type="ECO:0000256" key="2">
    <source>
        <dbReference type="ARBA" id="ARBA00004496"/>
    </source>
</evidence>
<accession>G8YEZ9</accession>
<feature type="compositionally biased region" description="Acidic residues" evidence="7">
    <location>
        <begin position="112"/>
        <end position="124"/>
    </location>
</feature>
<reference evidence="8 9" key="1">
    <citation type="journal article" date="2012" name="G3 (Bethesda)">
        <title>Pichia sorbitophila, an interspecies yeast hybrid reveals early steps of genome resolution following polyploidization.</title>
        <authorList>
            <person name="Leh Louis V."/>
            <person name="Despons L."/>
            <person name="Friedrich A."/>
            <person name="Martin T."/>
            <person name="Durrens P."/>
            <person name="Casaregola S."/>
            <person name="Neuveglise C."/>
            <person name="Fairhead C."/>
            <person name="Marck C."/>
            <person name="Cruz J.A."/>
            <person name="Straub M.L."/>
            <person name="Kugler V."/>
            <person name="Sacerdot C."/>
            <person name="Uzunov Z."/>
            <person name="Thierry A."/>
            <person name="Weiss S."/>
            <person name="Bleykasten C."/>
            <person name="De Montigny J."/>
            <person name="Jacques N."/>
            <person name="Jung P."/>
            <person name="Lemaire M."/>
            <person name="Mallet S."/>
            <person name="Morel G."/>
            <person name="Richard G.F."/>
            <person name="Sarkar A."/>
            <person name="Savel G."/>
            <person name="Schacherer J."/>
            <person name="Seret M.L."/>
            <person name="Talla E."/>
            <person name="Samson G."/>
            <person name="Jubin C."/>
            <person name="Poulain J."/>
            <person name="Vacherie B."/>
            <person name="Barbe V."/>
            <person name="Pelletier E."/>
            <person name="Sherman D.J."/>
            <person name="Westhof E."/>
            <person name="Weissenbach J."/>
            <person name="Baret P.V."/>
            <person name="Wincker P."/>
            <person name="Gaillardin C."/>
            <person name="Dujon B."/>
            <person name="Souciet J.L."/>
        </authorList>
    </citation>
    <scope>NUCLEOTIDE SEQUENCE [LARGE SCALE GENOMIC DNA]</scope>
    <source>
        <strain evidence="9">ATCC MYA-4447 / BCRC 22081 / CBS 7064 / NBRC 10061 / NRRL Y-12695</strain>
    </source>
</reference>
<organism evidence="8 9">
    <name type="scientific">Pichia sorbitophila (strain ATCC MYA-4447 / BCRC 22081 / CBS 7064 / NBRC 10061 / NRRL Y-12695)</name>
    <name type="common">Hybrid yeast</name>
    <dbReference type="NCBI Taxonomy" id="559304"/>
    <lineage>
        <taxon>Eukaryota</taxon>
        <taxon>Fungi</taxon>
        <taxon>Dikarya</taxon>
        <taxon>Ascomycota</taxon>
        <taxon>Saccharomycotina</taxon>
        <taxon>Pichiomycetes</taxon>
        <taxon>Debaryomycetaceae</taxon>
        <taxon>Millerozyma</taxon>
    </lineage>
</organism>
<dbReference type="HOGENOM" id="CLU_103824_0_0_1"/>
<keyword evidence="6" id="KW-0539">Nucleus</keyword>
<feature type="compositionally biased region" description="Basic residues" evidence="7">
    <location>
        <begin position="24"/>
        <end position="35"/>
    </location>
</feature>
<name>G8YEZ9_PICSO</name>
<feature type="region of interest" description="Disordered" evidence="7">
    <location>
        <begin position="1"/>
        <end position="83"/>
    </location>
</feature>
<feature type="region of interest" description="Disordered" evidence="7">
    <location>
        <begin position="112"/>
        <end position="131"/>
    </location>
</feature>
<dbReference type="InterPro" id="IPR022784">
    <property type="entry name" value="Ribosome_bgen_Alb1"/>
</dbReference>
<evidence type="ECO:0000256" key="1">
    <source>
        <dbReference type="ARBA" id="ARBA00004123"/>
    </source>
</evidence>
<comment type="subcellular location">
    <subcellularLocation>
        <location evidence="2">Cytoplasm</location>
    </subcellularLocation>
    <subcellularLocation>
        <location evidence="1">Nucleus</location>
    </subcellularLocation>
</comment>
<keyword evidence="3" id="KW-0813">Transport</keyword>
<keyword evidence="4" id="KW-0963">Cytoplasm</keyword>
<evidence type="ECO:0000313" key="9">
    <source>
        <dbReference type="Proteomes" id="UP000005222"/>
    </source>
</evidence>
<sequence length="167" mass="18185">MPSRNSVNKPKDKILRNSHSAAIGKKRASRQKVAPKTRSSTFRYNEDSSVKPSPTESNSLALYSGRSIDTAGGITTKTLSKKRAKKITRNHKYIAQRNEQLGIDIKAKVESMEVEDEKPAEDEDTSKSGSVDAVRKALWSVVKDTTAGALQIAAEHGEGTTLGIQAF</sequence>
<proteinExistence type="predicted"/>
<dbReference type="GO" id="GO:0042254">
    <property type="term" value="P:ribosome biogenesis"/>
    <property type="evidence" value="ECO:0007669"/>
    <property type="project" value="UniProtKB-KW"/>
</dbReference>
<dbReference type="Proteomes" id="UP000005222">
    <property type="component" value="Chromosome I"/>
</dbReference>
<dbReference type="AlphaFoldDB" id="G8YEZ9"/>
<dbReference type="STRING" id="559304.G8YEZ9"/>
<evidence type="ECO:0000256" key="6">
    <source>
        <dbReference type="ARBA" id="ARBA00023242"/>
    </source>
</evidence>
<keyword evidence="9" id="KW-1185">Reference proteome</keyword>
<evidence type="ECO:0000256" key="5">
    <source>
        <dbReference type="ARBA" id="ARBA00022517"/>
    </source>
</evidence>
<evidence type="ECO:0000256" key="3">
    <source>
        <dbReference type="ARBA" id="ARBA00022448"/>
    </source>
</evidence>
<keyword evidence="5" id="KW-0690">Ribosome biogenesis</keyword>
<dbReference type="InParanoid" id="G8YEZ9"/>
<evidence type="ECO:0000256" key="7">
    <source>
        <dbReference type="SAM" id="MobiDB-lite"/>
    </source>
</evidence>
<dbReference type="OrthoDB" id="4086742at2759"/>